<proteinExistence type="predicted"/>
<feature type="non-terminal residue" evidence="1">
    <location>
        <position position="1"/>
    </location>
</feature>
<organism evidence="1 2">
    <name type="scientific">Mycena albidolilacea</name>
    <dbReference type="NCBI Taxonomy" id="1033008"/>
    <lineage>
        <taxon>Eukaryota</taxon>
        <taxon>Fungi</taxon>
        <taxon>Dikarya</taxon>
        <taxon>Basidiomycota</taxon>
        <taxon>Agaricomycotina</taxon>
        <taxon>Agaricomycetes</taxon>
        <taxon>Agaricomycetidae</taxon>
        <taxon>Agaricales</taxon>
        <taxon>Marasmiineae</taxon>
        <taxon>Mycenaceae</taxon>
        <taxon>Mycena</taxon>
    </lineage>
</organism>
<reference evidence="1" key="1">
    <citation type="submission" date="2023-03" db="EMBL/GenBank/DDBJ databases">
        <title>Massive genome expansion in bonnet fungi (Mycena s.s.) driven by repeated elements and novel gene families across ecological guilds.</title>
        <authorList>
            <consortium name="Lawrence Berkeley National Laboratory"/>
            <person name="Harder C.B."/>
            <person name="Miyauchi S."/>
            <person name="Viragh M."/>
            <person name="Kuo A."/>
            <person name="Thoen E."/>
            <person name="Andreopoulos B."/>
            <person name="Lu D."/>
            <person name="Skrede I."/>
            <person name="Drula E."/>
            <person name="Henrissat B."/>
            <person name="Morin E."/>
            <person name="Kohler A."/>
            <person name="Barry K."/>
            <person name="LaButti K."/>
            <person name="Morin E."/>
            <person name="Salamov A."/>
            <person name="Lipzen A."/>
            <person name="Mereny Z."/>
            <person name="Hegedus B."/>
            <person name="Baldrian P."/>
            <person name="Stursova M."/>
            <person name="Weitz H."/>
            <person name="Taylor A."/>
            <person name="Grigoriev I.V."/>
            <person name="Nagy L.G."/>
            <person name="Martin F."/>
            <person name="Kauserud H."/>
        </authorList>
    </citation>
    <scope>NUCLEOTIDE SEQUENCE</scope>
    <source>
        <strain evidence="1">CBHHK002</strain>
    </source>
</reference>
<feature type="non-terminal residue" evidence="1">
    <location>
        <position position="69"/>
    </location>
</feature>
<dbReference type="EMBL" id="JARIHO010000015">
    <property type="protein sequence ID" value="KAJ7349939.1"/>
    <property type="molecule type" value="Genomic_DNA"/>
</dbReference>
<dbReference type="Proteomes" id="UP001218218">
    <property type="component" value="Unassembled WGS sequence"/>
</dbReference>
<keyword evidence="2" id="KW-1185">Reference proteome</keyword>
<dbReference type="AlphaFoldDB" id="A0AAD7A5I4"/>
<protein>
    <submittedName>
        <fullName evidence="1">Uncharacterized protein</fullName>
    </submittedName>
</protein>
<comment type="caution">
    <text evidence="1">The sequence shown here is derived from an EMBL/GenBank/DDBJ whole genome shotgun (WGS) entry which is preliminary data.</text>
</comment>
<evidence type="ECO:0000313" key="1">
    <source>
        <dbReference type="EMBL" id="KAJ7349939.1"/>
    </source>
</evidence>
<name>A0AAD7A5I4_9AGAR</name>
<accession>A0AAD7A5I4</accession>
<sequence>ANATARALEKTVIAGFNGKLAAKIAAFKANNTGTWVWDANAAFTTTLNASTQFGFVDATSYGNTGDFWG</sequence>
<evidence type="ECO:0000313" key="2">
    <source>
        <dbReference type="Proteomes" id="UP001218218"/>
    </source>
</evidence>
<gene>
    <name evidence="1" type="ORF">DFH08DRAFT_650623</name>
</gene>